<dbReference type="Proteomes" id="UP000199759">
    <property type="component" value="Unassembled WGS sequence"/>
</dbReference>
<dbReference type="Gene3D" id="3.40.30.10">
    <property type="entry name" value="Glutaredoxin"/>
    <property type="match status" value="1"/>
</dbReference>
<evidence type="ECO:0000313" key="7">
    <source>
        <dbReference type="Proteomes" id="UP000199759"/>
    </source>
</evidence>
<accession>A0A1G9LFX1</accession>
<evidence type="ECO:0000313" key="6">
    <source>
        <dbReference type="EMBL" id="SDL60852.1"/>
    </source>
</evidence>
<evidence type="ECO:0000256" key="1">
    <source>
        <dbReference type="ARBA" id="ARBA00004196"/>
    </source>
</evidence>
<dbReference type="GO" id="GO:0017004">
    <property type="term" value="P:cytochrome complex assembly"/>
    <property type="evidence" value="ECO:0007669"/>
    <property type="project" value="UniProtKB-KW"/>
</dbReference>
<dbReference type="RefSeq" id="WP_091764983.1">
    <property type="nucleotide sequence ID" value="NZ_FNHG01000001.1"/>
</dbReference>
<name>A0A1G9LFX1_9PROT</name>
<dbReference type="GO" id="GO:0030313">
    <property type="term" value="C:cell envelope"/>
    <property type="evidence" value="ECO:0007669"/>
    <property type="project" value="UniProtKB-SubCell"/>
</dbReference>
<evidence type="ECO:0000256" key="4">
    <source>
        <dbReference type="ARBA" id="ARBA00023284"/>
    </source>
</evidence>
<dbReference type="EMBL" id="FNHG01000001">
    <property type="protein sequence ID" value="SDL60852.1"/>
    <property type="molecule type" value="Genomic_DNA"/>
</dbReference>
<feature type="domain" description="Thioredoxin" evidence="5">
    <location>
        <begin position="29"/>
        <end position="164"/>
    </location>
</feature>
<dbReference type="STRING" id="144026.SAMN04488568_10142"/>
<dbReference type="OrthoDB" id="9799347at2"/>
<dbReference type="Pfam" id="PF08534">
    <property type="entry name" value="Redoxin"/>
    <property type="match status" value="1"/>
</dbReference>
<comment type="subcellular location">
    <subcellularLocation>
        <location evidence="1">Cell envelope</location>
    </subcellularLocation>
</comment>
<evidence type="ECO:0000256" key="2">
    <source>
        <dbReference type="ARBA" id="ARBA00022748"/>
    </source>
</evidence>
<dbReference type="InterPro" id="IPR013740">
    <property type="entry name" value="Redoxin"/>
</dbReference>
<dbReference type="SUPFAM" id="SSF52833">
    <property type="entry name" value="Thioredoxin-like"/>
    <property type="match status" value="1"/>
</dbReference>
<organism evidence="6 7">
    <name type="scientific">Maricaulis salignorans</name>
    <dbReference type="NCBI Taxonomy" id="144026"/>
    <lineage>
        <taxon>Bacteria</taxon>
        <taxon>Pseudomonadati</taxon>
        <taxon>Pseudomonadota</taxon>
        <taxon>Alphaproteobacteria</taxon>
        <taxon>Maricaulales</taxon>
        <taxon>Maricaulaceae</taxon>
        <taxon>Maricaulis</taxon>
    </lineage>
</organism>
<evidence type="ECO:0000256" key="3">
    <source>
        <dbReference type="ARBA" id="ARBA00023157"/>
    </source>
</evidence>
<evidence type="ECO:0000259" key="5">
    <source>
        <dbReference type="PROSITE" id="PS51352"/>
    </source>
</evidence>
<dbReference type="PANTHER" id="PTHR42852:SF6">
    <property type="entry name" value="THIOL:DISULFIDE INTERCHANGE PROTEIN DSBE"/>
    <property type="match status" value="1"/>
</dbReference>
<reference evidence="6 7" key="1">
    <citation type="submission" date="2016-10" db="EMBL/GenBank/DDBJ databases">
        <authorList>
            <person name="de Groot N.N."/>
        </authorList>
    </citation>
    <scope>NUCLEOTIDE SEQUENCE [LARGE SCALE GENOMIC DNA]</scope>
    <source>
        <strain evidence="6 7">DSM 16077</strain>
    </source>
</reference>
<dbReference type="PANTHER" id="PTHR42852">
    <property type="entry name" value="THIOL:DISULFIDE INTERCHANGE PROTEIN DSBE"/>
    <property type="match status" value="1"/>
</dbReference>
<gene>
    <name evidence="6" type="ORF">SAMN04488568_10142</name>
</gene>
<dbReference type="InterPro" id="IPR013766">
    <property type="entry name" value="Thioredoxin_domain"/>
</dbReference>
<keyword evidence="2" id="KW-0201">Cytochrome c-type biogenesis</keyword>
<dbReference type="GO" id="GO:0015036">
    <property type="term" value="F:disulfide oxidoreductase activity"/>
    <property type="evidence" value="ECO:0007669"/>
    <property type="project" value="UniProtKB-ARBA"/>
</dbReference>
<keyword evidence="3" id="KW-1015">Disulfide bond</keyword>
<dbReference type="PROSITE" id="PS00194">
    <property type="entry name" value="THIOREDOXIN_1"/>
    <property type="match status" value="1"/>
</dbReference>
<keyword evidence="7" id="KW-1185">Reference proteome</keyword>
<protein>
    <submittedName>
        <fullName evidence="6">Cytochrome c biogenesis protein CcmG, thiol:disulfide interchange protein DsbE</fullName>
    </submittedName>
</protein>
<proteinExistence type="predicted"/>
<keyword evidence="4" id="KW-0676">Redox-active center</keyword>
<dbReference type="InterPro" id="IPR050553">
    <property type="entry name" value="Thioredoxin_ResA/DsbE_sf"/>
</dbReference>
<sequence length="170" mass="18245">MMQAVRLLALLGILALGTVLGLRWYQDRPAAPEPLPTLTLAVLDGRASFDPEEIEGPYLINVWASWCPYCQIEHPVLMALQAEGIAIYGIAFRDTAAAANASLDSLGDPFVGVMLDVDGRSAQALGIAGTPETLVVGIDGRILARWSGPLTAHVLRNRIYPALERGALRD</sequence>
<dbReference type="PROSITE" id="PS51352">
    <property type="entry name" value="THIOREDOXIN_2"/>
    <property type="match status" value="1"/>
</dbReference>
<dbReference type="InterPro" id="IPR017937">
    <property type="entry name" value="Thioredoxin_CS"/>
</dbReference>
<dbReference type="InterPro" id="IPR036249">
    <property type="entry name" value="Thioredoxin-like_sf"/>
</dbReference>
<dbReference type="AlphaFoldDB" id="A0A1G9LFX1"/>